<comment type="caution">
    <text evidence="1">The sequence shown here is derived from an EMBL/GenBank/DDBJ whole genome shotgun (WGS) entry which is preliminary data.</text>
</comment>
<organism evidence="1">
    <name type="scientific">Hexamita inflata</name>
    <dbReference type="NCBI Taxonomy" id="28002"/>
    <lineage>
        <taxon>Eukaryota</taxon>
        <taxon>Metamonada</taxon>
        <taxon>Diplomonadida</taxon>
        <taxon>Hexamitidae</taxon>
        <taxon>Hexamitinae</taxon>
        <taxon>Hexamita</taxon>
    </lineage>
</organism>
<dbReference type="AlphaFoldDB" id="A0AA86NBF0"/>
<proteinExistence type="predicted"/>
<evidence type="ECO:0000313" key="3">
    <source>
        <dbReference type="Proteomes" id="UP001642409"/>
    </source>
</evidence>
<dbReference type="EMBL" id="CAXDID020000631">
    <property type="protein sequence ID" value="CAL6107224.1"/>
    <property type="molecule type" value="Genomic_DNA"/>
</dbReference>
<protein>
    <submittedName>
        <fullName evidence="2">Hypothetical_protein</fullName>
    </submittedName>
</protein>
<reference evidence="1" key="1">
    <citation type="submission" date="2023-06" db="EMBL/GenBank/DDBJ databases">
        <authorList>
            <person name="Kurt Z."/>
        </authorList>
    </citation>
    <scope>NUCLEOTIDE SEQUENCE</scope>
</reference>
<accession>A0AA86NBF0</accession>
<keyword evidence="3" id="KW-1185">Reference proteome</keyword>
<name>A0AA86NBF0_9EUKA</name>
<gene>
    <name evidence="1" type="ORF">HINF_LOCUS3758</name>
    <name evidence="2" type="ORF">HINF_LOCUS74387</name>
</gene>
<dbReference type="EMBL" id="CATOUU010000092">
    <property type="protein sequence ID" value="CAI9916113.1"/>
    <property type="molecule type" value="Genomic_DNA"/>
</dbReference>
<reference evidence="2 3" key="2">
    <citation type="submission" date="2024-07" db="EMBL/GenBank/DDBJ databases">
        <authorList>
            <person name="Akdeniz Z."/>
        </authorList>
    </citation>
    <scope>NUCLEOTIDE SEQUENCE [LARGE SCALE GENOMIC DNA]</scope>
</reference>
<sequence>MLKHCLKVVRYQYKTMMSPIFKCELLFPPTQKLLAHTLNLLQQRKNAKEILQAINVLTWIIQNILFNFINSFICVLNAGIQVKVDQFQLFQQYLQFQNYSQIVIAVVVPVRAVMHLLELQPAISITEQPLFNNEHQCIFQE</sequence>
<dbReference type="Proteomes" id="UP001642409">
    <property type="component" value="Unassembled WGS sequence"/>
</dbReference>
<evidence type="ECO:0000313" key="1">
    <source>
        <dbReference type="EMBL" id="CAI9916113.1"/>
    </source>
</evidence>
<evidence type="ECO:0000313" key="2">
    <source>
        <dbReference type="EMBL" id="CAL6107224.1"/>
    </source>
</evidence>